<accession>A0ABS4TBB0</accession>
<keyword evidence="3" id="KW-1185">Reference proteome</keyword>
<organism evidence="2 3">
    <name type="scientific">Kibdelosporangium banguiense</name>
    <dbReference type="NCBI Taxonomy" id="1365924"/>
    <lineage>
        <taxon>Bacteria</taxon>
        <taxon>Bacillati</taxon>
        <taxon>Actinomycetota</taxon>
        <taxon>Actinomycetes</taxon>
        <taxon>Pseudonocardiales</taxon>
        <taxon>Pseudonocardiaceae</taxon>
        <taxon>Kibdelosporangium</taxon>
    </lineage>
</organism>
<proteinExistence type="predicted"/>
<dbReference type="Pfam" id="PF18944">
    <property type="entry name" value="DUF5691"/>
    <property type="match status" value="1"/>
</dbReference>
<comment type="caution">
    <text evidence="2">The sequence shown here is derived from an EMBL/GenBank/DDBJ whole genome shotgun (WGS) entry which is preliminary data.</text>
</comment>
<reference evidence="2 3" key="1">
    <citation type="submission" date="2021-03" db="EMBL/GenBank/DDBJ databases">
        <title>Sequencing the genomes of 1000 actinobacteria strains.</title>
        <authorList>
            <person name="Klenk H.-P."/>
        </authorList>
    </citation>
    <scope>NUCLEOTIDE SEQUENCE [LARGE SCALE GENOMIC DNA]</scope>
    <source>
        <strain evidence="2 3">DSM 46670</strain>
    </source>
</reference>
<name>A0ABS4TBB0_9PSEU</name>
<dbReference type="EMBL" id="JAGINW010000001">
    <property type="protein sequence ID" value="MBP2321704.1"/>
    <property type="molecule type" value="Genomic_DNA"/>
</dbReference>
<dbReference type="RefSeq" id="WP_209636732.1">
    <property type="nucleotide sequence ID" value="NZ_JAGINW010000001.1"/>
</dbReference>
<feature type="region of interest" description="Disordered" evidence="1">
    <location>
        <begin position="249"/>
        <end position="280"/>
    </location>
</feature>
<sequence>MSWAEITQKLVIGSPDTEQLLADCAAFGLARRGGRVAPESEAAMIPPAPADNRREANAKVGAIFSQVMATEDNEMLRECCLALDRAGLVVPYRQLPDILAAATARSVVRDAVTPALGARGRWLAQRRVGWAWAAGGLDDGEKIDIEEALDLPPAQRKSRLVTARKRDIAGFRAYVAENWTELKRVEDRKLLIAALVEGLASEDEPLLEQALDDRSTNVREEAVVLLRKLPGSALSKRAEQRLRDGLLEETIDLHPEGPYEQEPNREELRDSPVRRTGSARLKADASSVSPDFWIDWLGPKAPRKMRLSPWGTALLQGLAENLAAATDPVPWLTDLASTISSTALLDALDALPAPTLSRVLIKLAGSWDANELDYFCGLLPSPWHPDVTRVVLERFAELADRGWRVGRPPEALLRRGDLRVLHDHWPRIAARWPVHGAEELVLRLRTELHEEIERSETP</sequence>
<protein>
    <recommendedName>
        <fullName evidence="4">HEAT repeat domain-containing protein</fullName>
    </recommendedName>
</protein>
<feature type="compositionally biased region" description="Basic and acidic residues" evidence="1">
    <location>
        <begin position="249"/>
        <end position="273"/>
    </location>
</feature>
<evidence type="ECO:0000313" key="2">
    <source>
        <dbReference type="EMBL" id="MBP2321704.1"/>
    </source>
</evidence>
<dbReference type="InterPro" id="IPR043746">
    <property type="entry name" value="DUF5691"/>
</dbReference>
<evidence type="ECO:0000256" key="1">
    <source>
        <dbReference type="SAM" id="MobiDB-lite"/>
    </source>
</evidence>
<evidence type="ECO:0008006" key="4">
    <source>
        <dbReference type="Google" id="ProtNLM"/>
    </source>
</evidence>
<evidence type="ECO:0000313" key="3">
    <source>
        <dbReference type="Proteomes" id="UP001519332"/>
    </source>
</evidence>
<dbReference type="Proteomes" id="UP001519332">
    <property type="component" value="Unassembled WGS sequence"/>
</dbReference>
<gene>
    <name evidence="2" type="ORF">JOF56_002089</name>
</gene>